<dbReference type="CDD" id="cd06171">
    <property type="entry name" value="Sigma70_r4"/>
    <property type="match status" value="1"/>
</dbReference>
<accession>A0A2A2FBG5</accession>
<sequence length="204" mass="23205">MEQAITDEQQLIERLRQRDSAAFHEAVQRFSGAMLATARSMLDPSTAEDVVQETWVAVVDAIDGFEGRSALKTWLCTITANRARNRLRRGRRETLTDFQSPLDPALETRFNEGGGWSQPTRPWGSESADELLENEALKDCLNKHYEALTETQRAVLMMRDIQQMASEDVCRILGLSNSNLRVTLHRARQKLFTMIEGFRETGEC</sequence>
<evidence type="ECO:0000313" key="8">
    <source>
        <dbReference type="Proteomes" id="UP000218896"/>
    </source>
</evidence>
<dbReference type="InterPro" id="IPR039425">
    <property type="entry name" value="RNA_pol_sigma-70-like"/>
</dbReference>
<keyword evidence="4" id="KW-0804">Transcription</keyword>
<dbReference type="InterPro" id="IPR013249">
    <property type="entry name" value="RNA_pol_sigma70_r4_t2"/>
</dbReference>
<evidence type="ECO:0000256" key="3">
    <source>
        <dbReference type="ARBA" id="ARBA00023082"/>
    </source>
</evidence>
<dbReference type="InterPro" id="IPR036388">
    <property type="entry name" value="WH-like_DNA-bd_sf"/>
</dbReference>
<keyword evidence="3" id="KW-0731">Sigma factor</keyword>
<feature type="domain" description="RNA polymerase sigma factor 70 region 4 type 2" evidence="6">
    <location>
        <begin position="146"/>
        <end position="191"/>
    </location>
</feature>
<dbReference type="GO" id="GO:0003677">
    <property type="term" value="F:DNA binding"/>
    <property type="evidence" value="ECO:0007669"/>
    <property type="project" value="InterPro"/>
</dbReference>
<keyword evidence="8" id="KW-1185">Reference proteome</keyword>
<dbReference type="Pfam" id="PF08281">
    <property type="entry name" value="Sigma70_r4_2"/>
    <property type="match status" value="1"/>
</dbReference>
<organism evidence="7 8">
    <name type="scientific">Halovibrio salipaludis</name>
    <dbReference type="NCBI Taxonomy" id="2032626"/>
    <lineage>
        <taxon>Bacteria</taxon>
        <taxon>Pseudomonadati</taxon>
        <taxon>Pseudomonadota</taxon>
        <taxon>Gammaproteobacteria</taxon>
        <taxon>Oceanospirillales</taxon>
        <taxon>Halomonadaceae</taxon>
        <taxon>Halovibrio</taxon>
    </lineage>
</organism>
<dbReference type="PANTHER" id="PTHR43133">
    <property type="entry name" value="RNA POLYMERASE ECF-TYPE SIGMA FACTO"/>
    <property type="match status" value="1"/>
</dbReference>
<dbReference type="GO" id="GO:0016987">
    <property type="term" value="F:sigma factor activity"/>
    <property type="evidence" value="ECO:0007669"/>
    <property type="project" value="UniProtKB-KW"/>
</dbReference>
<dbReference type="Gene3D" id="1.10.10.10">
    <property type="entry name" value="Winged helix-like DNA-binding domain superfamily/Winged helix DNA-binding domain"/>
    <property type="match status" value="1"/>
</dbReference>
<comment type="similarity">
    <text evidence="1">Belongs to the sigma-70 factor family. ECF subfamily.</text>
</comment>
<dbReference type="InterPro" id="IPR013325">
    <property type="entry name" value="RNA_pol_sigma_r2"/>
</dbReference>
<evidence type="ECO:0000259" key="6">
    <source>
        <dbReference type="Pfam" id="PF08281"/>
    </source>
</evidence>
<dbReference type="Pfam" id="PF04542">
    <property type="entry name" value="Sigma70_r2"/>
    <property type="match status" value="1"/>
</dbReference>
<reference evidence="7 8" key="1">
    <citation type="submission" date="2017-08" db="EMBL/GenBank/DDBJ databases">
        <title>Halovibrio sewagensis sp. nov., isolated from wastewater of high salinity.</title>
        <authorList>
            <person name="Dong X."/>
            <person name="Zhang G."/>
        </authorList>
    </citation>
    <scope>NUCLEOTIDE SEQUENCE [LARGE SCALE GENOMIC DNA]</scope>
    <source>
        <strain evidence="7 8">YL5-2</strain>
    </source>
</reference>
<dbReference type="InterPro" id="IPR007627">
    <property type="entry name" value="RNA_pol_sigma70_r2"/>
</dbReference>
<evidence type="ECO:0000259" key="5">
    <source>
        <dbReference type="Pfam" id="PF04542"/>
    </source>
</evidence>
<gene>
    <name evidence="7" type="ORF">CK501_02035</name>
</gene>
<evidence type="ECO:0000256" key="4">
    <source>
        <dbReference type="ARBA" id="ARBA00023163"/>
    </source>
</evidence>
<proteinExistence type="inferred from homology"/>
<dbReference type="PANTHER" id="PTHR43133:SF53">
    <property type="entry name" value="ECF RNA POLYMERASE SIGMA-E FACTOR"/>
    <property type="match status" value="1"/>
</dbReference>
<dbReference type="InterPro" id="IPR014284">
    <property type="entry name" value="RNA_pol_sigma-70_dom"/>
</dbReference>
<dbReference type="GO" id="GO:0006352">
    <property type="term" value="P:DNA-templated transcription initiation"/>
    <property type="evidence" value="ECO:0007669"/>
    <property type="project" value="InterPro"/>
</dbReference>
<dbReference type="RefSeq" id="WP_095616051.1">
    <property type="nucleotide sequence ID" value="NZ_NSKD01000001.1"/>
</dbReference>
<evidence type="ECO:0000256" key="2">
    <source>
        <dbReference type="ARBA" id="ARBA00023015"/>
    </source>
</evidence>
<dbReference type="SUPFAM" id="SSF88946">
    <property type="entry name" value="Sigma2 domain of RNA polymerase sigma factors"/>
    <property type="match status" value="1"/>
</dbReference>
<name>A0A2A2FBG5_9GAMM</name>
<keyword evidence="2" id="KW-0805">Transcription regulation</keyword>
<dbReference type="AlphaFoldDB" id="A0A2A2FBG5"/>
<evidence type="ECO:0000256" key="1">
    <source>
        <dbReference type="ARBA" id="ARBA00010641"/>
    </source>
</evidence>
<dbReference type="Proteomes" id="UP000218896">
    <property type="component" value="Unassembled WGS sequence"/>
</dbReference>
<dbReference type="InterPro" id="IPR013324">
    <property type="entry name" value="RNA_pol_sigma_r3/r4-like"/>
</dbReference>
<comment type="caution">
    <text evidence="7">The sequence shown here is derived from an EMBL/GenBank/DDBJ whole genome shotgun (WGS) entry which is preliminary data.</text>
</comment>
<feature type="domain" description="RNA polymerase sigma-70 region 2" evidence="5">
    <location>
        <begin position="27"/>
        <end position="92"/>
    </location>
</feature>
<dbReference type="Gene3D" id="1.10.1740.10">
    <property type="match status" value="1"/>
</dbReference>
<dbReference type="NCBIfam" id="TIGR02937">
    <property type="entry name" value="sigma70-ECF"/>
    <property type="match status" value="1"/>
</dbReference>
<protein>
    <submittedName>
        <fullName evidence="7">RNA polymerase subunit sigma-70</fullName>
    </submittedName>
</protein>
<dbReference type="SUPFAM" id="SSF88659">
    <property type="entry name" value="Sigma3 and sigma4 domains of RNA polymerase sigma factors"/>
    <property type="match status" value="1"/>
</dbReference>
<dbReference type="EMBL" id="NSKD01000001">
    <property type="protein sequence ID" value="PAU81952.1"/>
    <property type="molecule type" value="Genomic_DNA"/>
</dbReference>
<evidence type="ECO:0000313" key="7">
    <source>
        <dbReference type="EMBL" id="PAU81952.1"/>
    </source>
</evidence>
<dbReference type="OrthoDB" id="9782108at2"/>